<dbReference type="PATRIC" id="fig|1265738.3.peg.6202"/>
<proteinExistence type="predicted"/>
<sequence length="40" mass="4275">MSPAGLCFASSASRRLTPNAIYFGSGTARAVRLSRMKRSV</sequence>
<gene>
    <name evidence="1" type="ORF">RMSM_06229</name>
</gene>
<accession>M5RSB4</accession>
<dbReference type="AlphaFoldDB" id="M5RSB4"/>
<name>M5RSB4_9BACT</name>
<comment type="caution">
    <text evidence="1">The sequence shown here is derived from an EMBL/GenBank/DDBJ whole genome shotgun (WGS) entry which is preliminary data.</text>
</comment>
<protein>
    <submittedName>
        <fullName evidence="1">Uncharacterized protein</fullName>
    </submittedName>
</protein>
<dbReference type="EMBL" id="ANOG01000902">
    <property type="protein sequence ID" value="EMI16834.1"/>
    <property type="molecule type" value="Genomic_DNA"/>
</dbReference>
<evidence type="ECO:0000313" key="1">
    <source>
        <dbReference type="EMBL" id="EMI16834.1"/>
    </source>
</evidence>
<keyword evidence="2" id="KW-1185">Reference proteome</keyword>
<evidence type="ECO:0000313" key="2">
    <source>
        <dbReference type="Proteomes" id="UP000011991"/>
    </source>
</evidence>
<dbReference type="Proteomes" id="UP000011991">
    <property type="component" value="Unassembled WGS sequence"/>
</dbReference>
<organism evidence="1 2">
    <name type="scientific">Rhodopirellula maiorica SM1</name>
    <dbReference type="NCBI Taxonomy" id="1265738"/>
    <lineage>
        <taxon>Bacteria</taxon>
        <taxon>Pseudomonadati</taxon>
        <taxon>Planctomycetota</taxon>
        <taxon>Planctomycetia</taxon>
        <taxon>Pirellulales</taxon>
        <taxon>Pirellulaceae</taxon>
        <taxon>Novipirellula</taxon>
    </lineage>
</organism>
<reference evidence="1 2" key="1">
    <citation type="journal article" date="2013" name="Mar. Genomics">
        <title>Expression of sulfatases in Rhodopirellula baltica and the diversity of sulfatases in the genus Rhodopirellula.</title>
        <authorList>
            <person name="Wegner C.E."/>
            <person name="Richter-Heitmann T."/>
            <person name="Klindworth A."/>
            <person name="Klockow C."/>
            <person name="Richter M."/>
            <person name="Achstetter T."/>
            <person name="Glockner F.O."/>
            <person name="Harder J."/>
        </authorList>
    </citation>
    <scope>NUCLEOTIDE SEQUENCE [LARGE SCALE GENOMIC DNA]</scope>
    <source>
        <strain evidence="1 2">SM1</strain>
    </source>
</reference>